<comment type="caution">
    <text evidence="1">The sequence shown here is derived from an EMBL/GenBank/DDBJ whole genome shotgun (WGS) entry which is preliminary data.</text>
</comment>
<organism evidence="1 2">
    <name type="scientific">Vespula maculifrons</name>
    <name type="common">Eastern yellow jacket</name>
    <name type="synonym">Wasp</name>
    <dbReference type="NCBI Taxonomy" id="7453"/>
    <lineage>
        <taxon>Eukaryota</taxon>
        <taxon>Metazoa</taxon>
        <taxon>Ecdysozoa</taxon>
        <taxon>Arthropoda</taxon>
        <taxon>Hexapoda</taxon>
        <taxon>Insecta</taxon>
        <taxon>Pterygota</taxon>
        <taxon>Neoptera</taxon>
        <taxon>Endopterygota</taxon>
        <taxon>Hymenoptera</taxon>
        <taxon>Apocrita</taxon>
        <taxon>Aculeata</taxon>
        <taxon>Vespoidea</taxon>
        <taxon>Vespidae</taxon>
        <taxon>Vespinae</taxon>
        <taxon>Vespula</taxon>
    </lineage>
</organism>
<protein>
    <submittedName>
        <fullName evidence="1">Puratrophin-1-like isoform X3</fullName>
    </submittedName>
</protein>
<accession>A0ABD2AQT4</accession>
<keyword evidence="2" id="KW-1185">Reference proteome</keyword>
<reference evidence="1 2" key="1">
    <citation type="journal article" date="2024" name="Ann. Entomol. Soc. Am.">
        <title>Genomic analyses of the southern and eastern yellowjacket wasps (Hymenoptera: Vespidae) reveal evolutionary signatures of social life.</title>
        <authorList>
            <person name="Catto M.A."/>
            <person name="Caine P.B."/>
            <person name="Orr S.E."/>
            <person name="Hunt B.G."/>
            <person name="Goodisman M.A.D."/>
        </authorList>
    </citation>
    <scope>NUCLEOTIDE SEQUENCE [LARGE SCALE GENOMIC DNA]</scope>
    <source>
        <strain evidence="1">232</strain>
        <tissue evidence="1">Head and thorax</tissue>
    </source>
</reference>
<dbReference type="EMBL" id="JAYRBN010000115">
    <property type="protein sequence ID" value="KAL2722984.1"/>
    <property type="molecule type" value="Genomic_DNA"/>
</dbReference>
<sequence>MEHISHMIDERYAEVDSLSKGERFKVNRGYTDTTGRPVLEFEDTTKRETLTVKEISSLLLYLARLPSVQRVHINLYPKSNNPQESPSQ</sequence>
<proteinExistence type="predicted"/>
<evidence type="ECO:0000313" key="2">
    <source>
        <dbReference type="Proteomes" id="UP001607303"/>
    </source>
</evidence>
<gene>
    <name evidence="1" type="ORF">V1477_019575</name>
</gene>
<dbReference type="AlphaFoldDB" id="A0ABD2AQT4"/>
<dbReference type="Proteomes" id="UP001607303">
    <property type="component" value="Unassembled WGS sequence"/>
</dbReference>
<feature type="non-terminal residue" evidence="1">
    <location>
        <position position="88"/>
    </location>
</feature>
<evidence type="ECO:0000313" key="1">
    <source>
        <dbReference type="EMBL" id="KAL2722984.1"/>
    </source>
</evidence>
<name>A0ABD2AQT4_VESMC</name>